<dbReference type="InParanoid" id="L9JDI0"/>
<dbReference type="AlphaFoldDB" id="L9JDI0"/>
<gene>
    <name evidence="1" type="ORF">TREES_T100021844</name>
</gene>
<keyword evidence="2" id="KW-1185">Reference proteome</keyword>
<reference evidence="2" key="1">
    <citation type="submission" date="2012-07" db="EMBL/GenBank/DDBJ databases">
        <title>Genome of the Chinese tree shrew, a rising model animal genetically related to primates.</title>
        <authorList>
            <person name="Zhang G."/>
            <person name="Fan Y."/>
            <person name="Yao Y."/>
            <person name="Huang Z."/>
        </authorList>
    </citation>
    <scope>NUCLEOTIDE SEQUENCE [LARGE SCALE GENOMIC DNA]</scope>
</reference>
<accession>L9JDI0</accession>
<proteinExistence type="predicted"/>
<dbReference type="EMBL" id="KB321054">
    <property type="protein sequence ID" value="ELW48423.1"/>
    <property type="molecule type" value="Genomic_DNA"/>
</dbReference>
<organism evidence="1 2">
    <name type="scientific">Tupaia chinensis</name>
    <name type="common">Chinese tree shrew</name>
    <name type="synonym">Tupaia belangeri chinensis</name>
    <dbReference type="NCBI Taxonomy" id="246437"/>
    <lineage>
        <taxon>Eukaryota</taxon>
        <taxon>Metazoa</taxon>
        <taxon>Chordata</taxon>
        <taxon>Craniata</taxon>
        <taxon>Vertebrata</taxon>
        <taxon>Euteleostomi</taxon>
        <taxon>Mammalia</taxon>
        <taxon>Eutheria</taxon>
        <taxon>Euarchontoglires</taxon>
        <taxon>Scandentia</taxon>
        <taxon>Tupaiidae</taxon>
        <taxon>Tupaia</taxon>
    </lineage>
</organism>
<name>L9JDI0_TUPCH</name>
<dbReference type="Proteomes" id="UP000011518">
    <property type="component" value="Unassembled WGS sequence"/>
</dbReference>
<reference evidence="2" key="2">
    <citation type="journal article" date="2013" name="Nat. Commun.">
        <title>Genome of the Chinese tree shrew.</title>
        <authorList>
            <person name="Fan Y."/>
            <person name="Huang Z.Y."/>
            <person name="Cao C.C."/>
            <person name="Chen C.S."/>
            <person name="Chen Y.X."/>
            <person name="Fan D.D."/>
            <person name="He J."/>
            <person name="Hou H.L."/>
            <person name="Hu L."/>
            <person name="Hu X.T."/>
            <person name="Jiang X.T."/>
            <person name="Lai R."/>
            <person name="Lang Y.S."/>
            <person name="Liang B."/>
            <person name="Liao S.G."/>
            <person name="Mu D."/>
            <person name="Ma Y.Y."/>
            <person name="Niu Y.Y."/>
            <person name="Sun X.Q."/>
            <person name="Xia J.Q."/>
            <person name="Xiao J."/>
            <person name="Xiong Z.Q."/>
            <person name="Xu L."/>
            <person name="Yang L."/>
            <person name="Zhang Y."/>
            <person name="Zhao W."/>
            <person name="Zhao X.D."/>
            <person name="Zheng Y.T."/>
            <person name="Zhou J.M."/>
            <person name="Zhu Y.B."/>
            <person name="Zhang G.J."/>
            <person name="Wang J."/>
            <person name="Yao Y.G."/>
        </authorList>
    </citation>
    <scope>NUCLEOTIDE SEQUENCE [LARGE SCALE GENOMIC DNA]</scope>
</reference>
<evidence type="ECO:0000313" key="2">
    <source>
        <dbReference type="Proteomes" id="UP000011518"/>
    </source>
</evidence>
<evidence type="ECO:0000313" key="1">
    <source>
        <dbReference type="EMBL" id="ELW48423.1"/>
    </source>
</evidence>
<sequence>MDNLIVPCNSDHSTIDNQIKAGNLTIFILTIDPTVVKGLSFPEANVRLSPAWHLGFLSVAEATERRS</sequence>
<protein>
    <submittedName>
        <fullName evidence="1">Uncharacterized protein</fullName>
    </submittedName>
</protein>